<proteinExistence type="predicted"/>
<feature type="region of interest" description="Disordered" evidence="1">
    <location>
        <begin position="72"/>
        <end position="117"/>
    </location>
</feature>
<keyword evidence="3" id="KW-1185">Reference proteome</keyword>
<name>A0AAV8SSC8_9ROSI</name>
<gene>
    <name evidence="2" type="ORF">K2173_018975</name>
</gene>
<comment type="caution">
    <text evidence="2">The sequence shown here is derived from an EMBL/GenBank/DDBJ whole genome shotgun (WGS) entry which is preliminary data.</text>
</comment>
<reference evidence="2 3" key="1">
    <citation type="submission" date="2021-09" db="EMBL/GenBank/DDBJ databases">
        <title>Genomic insights and catalytic innovation underlie evolution of tropane alkaloids biosynthesis.</title>
        <authorList>
            <person name="Wang Y.-J."/>
            <person name="Tian T."/>
            <person name="Huang J.-P."/>
            <person name="Huang S.-X."/>
        </authorList>
    </citation>
    <scope>NUCLEOTIDE SEQUENCE [LARGE SCALE GENOMIC DNA]</scope>
    <source>
        <strain evidence="2">KIB-2018</strain>
        <tissue evidence="2">Leaf</tissue>
    </source>
</reference>
<evidence type="ECO:0000313" key="2">
    <source>
        <dbReference type="EMBL" id="KAJ8755177.1"/>
    </source>
</evidence>
<evidence type="ECO:0000256" key="1">
    <source>
        <dbReference type="SAM" id="MobiDB-lite"/>
    </source>
</evidence>
<organism evidence="2 3">
    <name type="scientific">Erythroxylum novogranatense</name>
    <dbReference type="NCBI Taxonomy" id="1862640"/>
    <lineage>
        <taxon>Eukaryota</taxon>
        <taxon>Viridiplantae</taxon>
        <taxon>Streptophyta</taxon>
        <taxon>Embryophyta</taxon>
        <taxon>Tracheophyta</taxon>
        <taxon>Spermatophyta</taxon>
        <taxon>Magnoliopsida</taxon>
        <taxon>eudicotyledons</taxon>
        <taxon>Gunneridae</taxon>
        <taxon>Pentapetalae</taxon>
        <taxon>rosids</taxon>
        <taxon>fabids</taxon>
        <taxon>Malpighiales</taxon>
        <taxon>Erythroxylaceae</taxon>
        <taxon>Erythroxylum</taxon>
    </lineage>
</organism>
<evidence type="ECO:0000313" key="3">
    <source>
        <dbReference type="Proteomes" id="UP001159364"/>
    </source>
</evidence>
<accession>A0AAV8SSC8</accession>
<sequence>MDRIGYAKICIEVANNVVLLDKVTIRRLDADGELICDSIPLSYPWKPQATSKKWIPTGRWSDDLARGSIQSAEQLTQHSTGPVRDCELEDGLAMASEGAPAGDTSKDSPSEDCNGQMDVDEVDHVDGVAQNLTAVTH</sequence>
<dbReference type="AlphaFoldDB" id="A0AAV8SSC8"/>
<dbReference type="EMBL" id="JAIWQS010000009">
    <property type="protein sequence ID" value="KAJ8755177.1"/>
    <property type="molecule type" value="Genomic_DNA"/>
</dbReference>
<dbReference type="Proteomes" id="UP001159364">
    <property type="component" value="Linkage Group LG09"/>
</dbReference>
<protein>
    <submittedName>
        <fullName evidence="2">Uncharacterized protein</fullName>
    </submittedName>
</protein>